<accession>J9D596</accession>
<reference evidence="2 3" key="1">
    <citation type="submission" date="2011-08" db="EMBL/GenBank/DDBJ databases">
        <authorList>
            <person name="Liu Z.J."/>
            <person name="Shi F.L."/>
            <person name="Lu J.Q."/>
            <person name="Li M."/>
            <person name="Wang Z.L."/>
        </authorList>
    </citation>
    <scope>NUCLEOTIDE SEQUENCE [LARGE SCALE GENOMIC DNA]</scope>
    <source>
        <strain evidence="2 3">USNM 41457</strain>
    </source>
</reference>
<sequence length="263" mass="30783">MGLDTKTIVISICISIVIGAAIVFGVFYYLKRRRIKRLIALFEPFANQLEKKTEIPENSRYYFVTNLAVVIEEIIIERNSLFGEDPTKNVKKSKIYNKLIAEYKQKLWSYICEEIVNDFKKYNTDEEFIESNRSTLEKVNNTICSLIKNEYLGENNQIQLIDAYQMLFQYAGVIDDFFEKCISVFEDKEICVILDKGTGKVRAIAMESVRNLRKIENIEEKSKQDSNYLRFVENDMMKCTFCYFKLITIPMEKSKPQECPSSK</sequence>
<keyword evidence="1" id="KW-0812">Transmembrane</keyword>
<proteinExistence type="predicted"/>
<dbReference type="HOGENOM" id="CLU_1057790_0_0_1"/>
<evidence type="ECO:0000256" key="1">
    <source>
        <dbReference type="SAM" id="Phobius"/>
    </source>
</evidence>
<keyword evidence="3" id="KW-1185">Reference proteome</keyword>
<dbReference type="EMBL" id="AFBI03000049">
    <property type="protein sequence ID" value="EJW02976.1"/>
    <property type="molecule type" value="Genomic_DNA"/>
</dbReference>
<name>J9D596_EDHAE</name>
<keyword evidence="1" id="KW-0472">Membrane</keyword>
<protein>
    <submittedName>
        <fullName evidence="2">Uncharacterized protein</fullName>
    </submittedName>
</protein>
<gene>
    <name evidence="2" type="ORF">EDEG_02620</name>
</gene>
<dbReference type="VEuPathDB" id="MicrosporidiaDB:EDEG_02620"/>
<keyword evidence="1" id="KW-1133">Transmembrane helix</keyword>
<dbReference type="InParanoid" id="J9D596"/>
<organism evidence="2 3">
    <name type="scientific">Edhazardia aedis (strain USNM 41457)</name>
    <name type="common">Microsporidian parasite</name>
    <dbReference type="NCBI Taxonomy" id="1003232"/>
    <lineage>
        <taxon>Eukaryota</taxon>
        <taxon>Fungi</taxon>
        <taxon>Fungi incertae sedis</taxon>
        <taxon>Microsporidia</taxon>
        <taxon>Edhazardia</taxon>
    </lineage>
</organism>
<reference evidence="3" key="2">
    <citation type="submission" date="2015-07" db="EMBL/GenBank/DDBJ databases">
        <title>Contrasting host-pathogen interactions and genome evolution in two generalist and specialist microsporidian pathogens of mosquitoes.</title>
        <authorList>
            <consortium name="The Broad Institute Genomics Platform"/>
            <consortium name="The Broad Institute Genome Sequencing Center for Infectious Disease"/>
            <person name="Cuomo C.A."/>
            <person name="Sanscrainte N.D."/>
            <person name="Goldberg J.M."/>
            <person name="Heiman D."/>
            <person name="Young S."/>
            <person name="Zeng Q."/>
            <person name="Becnel J.J."/>
            <person name="Birren B.W."/>
        </authorList>
    </citation>
    <scope>NUCLEOTIDE SEQUENCE [LARGE SCALE GENOMIC DNA]</scope>
    <source>
        <strain evidence="3">USNM 41457</strain>
    </source>
</reference>
<evidence type="ECO:0000313" key="2">
    <source>
        <dbReference type="EMBL" id="EJW02976.1"/>
    </source>
</evidence>
<feature type="transmembrane region" description="Helical" evidence="1">
    <location>
        <begin position="6"/>
        <end position="30"/>
    </location>
</feature>
<evidence type="ECO:0000313" key="3">
    <source>
        <dbReference type="Proteomes" id="UP000003163"/>
    </source>
</evidence>
<comment type="caution">
    <text evidence="2">The sequence shown here is derived from an EMBL/GenBank/DDBJ whole genome shotgun (WGS) entry which is preliminary data.</text>
</comment>
<dbReference type="Proteomes" id="UP000003163">
    <property type="component" value="Unassembled WGS sequence"/>
</dbReference>
<dbReference type="AlphaFoldDB" id="J9D596"/>